<dbReference type="EMBL" id="UYSU01001452">
    <property type="protein sequence ID" value="VDL86885.1"/>
    <property type="molecule type" value="Genomic_DNA"/>
</dbReference>
<organism evidence="3">
    <name type="scientific">Schistocephalus solidus</name>
    <name type="common">Tapeworm</name>
    <dbReference type="NCBI Taxonomy" id="70667"/>
    <lineage>
        <taxon>Eukaryota</taxon>
        <taxon>Metazoa</taxon>
        <taxon>Spiralia</taxon>
        <taxon>Lophotrochozoa</taxon>
        <taxon>Platyhelminthes</taxon>
        <taxon>Cestoda</taxon>
        <taxon>Eucestoda</taxon>
        <taxon>Diphyllobothriidea</taxon>
        <taxon>Diphyllobothriidae</taxon>
        <taxon>Schistocephalus</taxon>
    </lineage>
</organism>
<evidence type="ECO:0000313" key="3">
    <source>
        <dbReference type="WBParaSite" id="SSLN_0000112501-mRNA-1"/>
    </source>
</evidence>
<protein>
    <submittedName>
        <fullName evidence="3">GMC_oxred_C domain-containing protein</fullName>
    </submittedName>
</protein>
<evidence type="ECO:0000313" key="1">
    <source>
        <dbReference type="EMBL" id="VDL86885.1"/>
    </source>
</evidence>
<reference evidence="3" key="1">
    <citation type="submission" date="2016-06" db="UniProtKB">
        <authorList>
            <consortium name="WormBaseParasite"/>
        </authorList>
    </citation>
    <scope>IDENTIFICATION</scope>
</reference>
<sequence>MPNTHWADCVVCCKRQLGSLPSHGFQETHGVDAGDSGPIQDFRVRDPVMPSKLLYSAEAVYMELIQLPGLVRLDGSGLRSVKKCRQDVGLAHLMFGPQVNNVVIPGFGDPLSDLGAVVHEEQVMDCICIHTRWGLHTPTVEKVPVSSVDDADPRASITTTGRGGCLECGRSEEPSYEEPQVRVVHQLEAAAGVFTKCTR</sequence>
<accession>A0A183SA31</accession>
<gene>
    <name evidence="1" type="ORF">SSLN_LOCUS1079</name>
</gene>
<evidence type="ECO:0000313" key="2">
    <source>
        <dbReference type="Proteomes" id="UP000275846"/>
    </source>
</evidence>
<dbReference type="Proteomes" id="UP000275846">
    <property type="component" value="Unassembled WGS sequence"/>
</dbReference>
<reference evidence="1 2" key="2">
    <citation type="submission" date="2018-11" db="EMBL/GenBank/DDBJ databases">
        <authorList>
            <consortium name="Pathogen Informatics"/>
        </authorList>
    </citation>
    <scope>NUCLEOTIDE SEQUENCE [LARGE SCALE GENOMIC DNA]</scope>
    <source>
        <strain evidence="1 2">NST_G2</strain>
    </source>
</reference>
<dbReference type="AlphaFoldDB" id="A0A183SA31"/>
<name>A0A183SA31_SCHSO</name>
<proteinExistence type="predicted"/>
<keyword evidence="2" id="KW-1185">Reference proteome</keyword>
<dbReference type="WBParaSite" id="SSLN_0000112501-mRNA-1">
    <property type="protein sequence ID" value="SSLN_0000112501-mRNA-1"/>
    <property type="gene ID" value="SSLN_0000112501"/>
</dbReference>